<dbReference type="InterPro" id="IPR050713">
    <property type="entry name" value="RTP_Phos/Ushers"/>
</dbReference>
<organism evidence="2 3">
    <name type="scientific">Paenibacillus solanacearum</name>
    <dbReference type="NCBI Taxonomy" id="2048548"/>
    <lineage>
        <taxon>Bacteria</taxon>
        <taxon>Bacillati</taxon>
        <taxon>Bacillota</taxon>
        <taxon>Bacilli</taxon>
        <taxon>Bacillales</taxon>
        <taxon>Paenibacillaceae</taxon>
        <taxon>Paenibacillus</taxon>
    </lineage>
</organism>
<feature type="domain" description="Fibronectin type-III" evidence="1">
    <location>
        <begin position="615"/>
        <end position="704"/>
    </location>
</feature>
<dbReference type="Proteomes" id="UP000693672">
    <property type="component" value="Unassembled WGS sequence"/>
</dbReference>
<feature type="domain" description="Fibronectin type-III" evidence="1">
    <location>
        <begin position="789"/>
        <end position="874"/>
    </location>
</feature>
<dbReference type="SMART" id="SM00060">
    <property type="entry name" value="FN3"/>
    <property type="match status" value="7"/>
</dbReference>
<sequence length="1786" mass="194417">MIGRWRRIVSIVLISMIVISSLTIEYAGAEPVSPEGGITYTGKQNATSDVAPSEYEDAALNKEDDGQHMGVNTKQNEEAFFDYGPPLGFSVADSVYKFVYGNALLYSTLMGPAVRYTSMNVFNGGGIYTYDDTQSWPSLINALSTTYSQEASGYDQKCVLYVDNTVQCRYGAQIYDDTSGWPSLINARSITKNINNYSDYRCVLYINNTVSCRDPWNGPYDDTSGWPNLTNAKAISLASDQNGVGVRCVLYKDNKIRCRDGYGEWEEYVGAWPDLTNSKSFSHHFNPESGEVYNYVAYTNVNPAIEYISNNTQYVNRNTGQYISISGTVRDMDDDNVTISATIAGITKTTVIPSAYNAKSWTLVWNVDSDNIPVGTYSNITVTANDGLWGTAGQNYTGTVYVSNPPKPPANLGFNWNTTDWQWFRTQPQVTWNFSHPDAGKTQSLYHVQRTQSDWNNIDYDTGGVSSSDTYHSMGWSHQGTNYVRVRTADSNGSWSDWSYKTYQFDSNAPNVFNYNVGTTPVNIVDGGTKNISVEVSDDRSGVRLWDAYYQKPDGQWVQAIIRVTQNGSVWTMSVPITLEGNYKVHLYFGDTAGNGAVQYPSELNFAVDRTPPTVPSNLAASNLTATSVVLNWSPSSDSSGISGYNIYRDSALIGTTSGGITSYTATGLSANTTYQFTVAAKDILGHVSNPSNAINVLYDTIPPTAPSISLSNWTLTNVTLTITPGTDNGSGVQKSQYKIGLSGAWTDYVSPVAVGTIGQPTVYARTIDMVGNIGPEASTTIPENVTTNPANLRVVSQSGTTVQLAWDAPKDIVGVVGYDILIGAAVTGTSTTTSYQVTGLTEGATYQFNVRARDAAGNVSGNSNTVSVTIPDYTAPYAPTNLRITDQTGTTINLEWSASSDNIGVTGYDILIGDNIAAASTTTSYQFTGLAEGRTYQFSVRAKDAAQNSSSSSNTVTATIPDYTPPTIPSNLRVANQTGTTAMLNWNASTDNIDVTGYDILQGTVVTGTSSTLSYEITGLNDAASYQFSVRARDAAGNVSGLSNEVNLTLADTTPPAPPANVRVTDRTGNSLTLVWEAVKDNVGISRYDVYMGGNMIGSTATTNFAVSGLSPGATYQFVVKSIDTSGNVSGPSATLTMTTMTPAPGSDSYTSHITLKKLERCCNTTLTTEDAVNWPSVTNAKSISYYTHQGITTVWRYVLYNDLTIRLFKYDGRNIIDAGNDAMIWPSLTNAKTISYSMDGTYEYRCVWYNDNTVKCNKYDFYNYYHTTELIDDSANWPDLSNAREITRYNRPGSLTERRVLFNDNTVKLYIKDNYGYTTVTDETPQWAGVAGARSIAYARTDSYEYRFLGYLDNNPSIQINNNDQTSYVNGTAKTITLSGTASDPNGDNLTISATIAGVTKTTTLYNTATPQPWSLQWNLASDPIPQNTYTNITVMATDSYGASTNALYSGLIRIDRLPNVPNQLSPGNASSPVVISGATPKFSWVFADPDAGDAQMAYQVMVYDQQSNASVIDTGWVTSGSNSFAVPSATLGRGKTYRWQVRVKDSYGGESGISSSAFIQINQIPKIEYTGGEERPNHIYSFNWNYSDGDGQPQASYRIMGSKTNWASTEYDTGVINSTTTSFTTPSLAAGTWSFKIIVSDGLEWSDPMPLGIIDKIPPTVPVKLELVNKNTAAATLAWQPATDNIGVAGYDVYNGDVLVISTTNTGITVPNTVPNRLYIFAVRARDLLGNVSEASNTVYYYNGEYRYVYDAKGRIDYMLLSSGQILKYEYDANGNLLRIVLQ</sequence>
<name>A0A916NS94_9BACL</name>
<evidence type="ECO:0000313" key="2">
    <source>
        <dbReference type="EMBL" id="CAG7648211.1"/>
    </source>
</evidence>
<feature type="domain" description="Fibronectin type-III" evidence="1">
    <location>
        <begin position="1664"/>
        <end position="1749"/>
    </location>
</feature>
<dbReference type="InterPro" id="IPR058094">
    <property type="entry name" value="Ig-like_OmpL47-like"/>
</dbReference>
<dbReference type="Pfam" id="PF25788">
    <property type="entry name" value="Ig_Rha78A_N"/>
    <property type="match status" value="1"/>
</dbReference>
<dbReference type="InterPro" id="IPR003961">
    <property type="entry name" value="FN3_dom"/>
</dbReference>
<keyword evidence="3" id="KW-1185">Reference proteome</keyword>
<accession>A0A916NS94</accession>
<dbReference type="CDD" id="cd00063">
    <property type="entry name" value="FN3"/>
    <property type="match status" value="6"/>
</dbReference>
<dbReference type="GO" id="GO:0016020">
    <property type="term" value="C:membrane"/>
    <property type="evidence" value="ECO:0007669"/>
    <property type="project" value="UniProtKB-SubCell"/>
</dbReference>
<dbReference type="NCBIfam" id="NF047446">
    <property type="entry name" value="barrel_OmpL47"/>
    <property type="match status" value="1"/>
</dbReference>
<feature type="domain" description="Fibronectin type-III" evidence="1">
    <location>
        <begin position="879"/>
        <end position="968"/>
    </location>
</feature>
<reference evidence="2" key="1">
    <citation type="submission" date="2021-06" db="EMBL/GenBank/DDBJ databases">
        <authorList>
            <person name="Criscuolo A."/>
        </authorList>
    </citation>
    <scope>NUCLEOTIDE SEQUENCE</scope>
    <source>
        <strain evidence="2">CIP111600</strain>
    </source>
</reference>
<comment type="caution">
    <text evidence="2">The sequence shown here is derived from an EMBL/GenBank/DDBJ whole genome shotgun (WGS) entry which is preliminary data.</text>
</comment>
<protein>
    <recommendedName>
        <fullName evidence="1">Fibronectin type-III domain-containing protein</fullName>
    </recommendedName>
</protein>
<dbReference type="PROSITE" id="PS50853">
    <property type="entry name" value="FN3"/>
    <property type="match status" value="6"/>
</dbReference>
<dbReference type="RefSeq" id="WP_218095267.1">
    <property type="nucleotide sequence ID" value="NZ_CAJVAS010000041.1"/>
</dbReference>
<proteinExistence type="predicted"/>
<dbReference type="Pfam" id="PF00041">
    <property type="entry name" value="fn3"/>
    <property type="match status" value="5"/>
</dbReference>
<evidence type="ECO:0000259" key="1">
    <source>
        <dbReference type="PROSITE" id="PS50853"/>
    </source>
</evidence>
<evidence type="ECO:0000313" key="3">
    <source>
        <dbReference type="Proteomes" id="UP000693672"/>
    </source>
</evidence>
<dbReference type="EMBL" id="CAJVAS010000041">
    <property type="protein sequence ID" value="CAG7648211.1"/>
    <property type="molecule type" value="Genomic_DNA"/>
</dbReference>
<gene>
    <name evidence="2" type="ORF">PAESOLCIP111_05553</name>
</gene>
<feature type="domain" description="Fibronectin type-III" evidence="1">
    <location>
        <begin position="969"/>
        <end position="1058"/>
    </location>
</feature>
<dbReference type="PANTHER" id="PTHR46957:SF3">
    <property type="entry name" value="CYTOKINE RECEPTOR"/>
    <property type="match status" value="1"/>
</dbReference>
<feature type="domain" description="Fibronectin type-III" evidence="1">
    <location>
        <begin position="1059"/>
        <end position="1146"/>
    </location>
</feature>
<dbReference type="PANTHER" id="PTHR46957">
    <property type="entry name" value="CYTOKINE RECEPTOR"/>
    <property type="match status" value="1"/>
</dbReference>